<proteinExistence type="predicted"/>
<dbReference type="SUPFAM" id="SSF52540">
    <property type="entry name" value="P-loop containing nucleoside triphosphate hydrolases"/>
    <property type="match status" value="1"/>
</dbReference>
<feature type="region of interest" description="Disordered" evidence="1">
    <location>
        <begin position="306"/>
        <end position="342"/>
    </location>
</feature>
<dbReference type="InterPro" id="IPR027417">
    <property type="entry name" value="P-loop_NTPase"/>
</dbReference>
<dbReference type="EMBL" id="KN832568">
    <property type="protein sequence ID" value="KII85057.1"/>
    <property type="molecule type" value="Genomic_DNA"/>
</dbReference>
<dbReference type="HOGENOM" id="CLU_018003_1_1_1"/>
<sequence length="349" mass="39134">MGATGTGKSTFINLASGSSLGVGRGLHSCTSAVETALPFEVDGRWVTLIDTPGFDDTTTSDTEILKMISSFLGERYKSGQKLSGILYMHRISDFRVGGVSKRNFGMFRKLCGEDTLGNVVIVTNMWGEVAPERGEAREAELAGDDRFFKPVLDKGARMARHDGTVRSAVGIIRQLVGSRPQALRIQRELVDENKSLCRTAAGIELGRELAEQTQQHEDRLKELDNEMRAAMHAKDEEGRRRIDAEHKRLQGELSALEAESQRREAQMQEERAQLKQNMEKAEREGKQWAEEAYMQYEREVQEIEGRLASAGSDGEREEMRRQLADLRQQSQGQRRGGFFSGVGRWLDGH</sequence>
<evidence type="ECO:0000259" key="2">
    <source>
        <dbReference type="Pfam" id="PF01926"/>
    </source>
</evidence>
<evidence type="ECO:0000313" key="4">
    <source>
        <dbReference type="Proteomes" id="UP000053263"/>
    </source>
</evidence>
<dbReference type="OrthoDB" id="8954335at2759"/>
<dbReference type="Gene3D" id="3.40.50.300">
    <property type="entry name" value="P-loop containing nucleotide triphosphate hydrolases"/>
    <property type="match status" value="1"/>
</dbReference>
<dbReference type="Proteomes" id="UP000053263">
    <property type="component" value="Unassembled WGS sequence"/>
</dbReference>
<evidence type="ECO:0000256" key="1">
    <source>
        <dbReference type="SAM" id="MobiDB-lite"/>
    </source>
</evidence>
<dbReference type="InterPro" id="IPR006073">
    <property type="entry name" value="GTP-bd"/>
</dbReference>
<evidence type="ECO:0000313" key="3">
    <source>
        <dbReference type="EMBL" id="KII85057.1"/>
    </source>
</evidence>
<dbReference type="GO" id="GO:0005525">
    <property type="term" value="F:GTP binding"/>
    <property type="evidence" value="ECO:0007669"/>
    <property type="project" value="InterPro"/>
</dbReference>
<name>A0A0C9SRU6_PLICR</name>
<gene>
    <name evidence="3" type="ORF">PLICRDRAFT_178817</name>
</gene>
<reference evidence="3 4" key="1">
    <citation type="submission" date="2014-06" db="EMBL/GenBank/DDBJ databases">
        <title>Evolutionary Origins and Diversification of the Mycorrhizal Mutualists.</title>
        <authorList>
            <consortium name="DOE Joint Genome Institute"/>
            <consortium name="Mycorrhizal Genomics Consortium"/>
            <person name="Kohler A."/>
            <person name="Kuo A."/>
            <person name="Nagy L.G."/>
            <person name="Floudas D."/>
            <person name="Copeland A."/>
            <person name="Barry K.W."/>
            <person name="Cichocki N."/>
            <person name="Veneault-Fourrey C."/>
            <person name="LaButti K."/>
            <person name="Lindquist E.A."/>
            <person name="Lipzen A."/>
            <person name="Lundell T."/>
            <person name="Morin E."/>
            <person name="Murat C."/>
            <person name="Riley R."/>
            <person name="Ohm R."/>
            <person name="Sun H."/>
            <person name="Tunlid A."/>
            <person name="Henrissat B."/>
            <person name="Grigoriev I.V."/>
            <person name="Hibbett D.S."/>
            <person name="Martin F."/>
        </authorList>
    </citation>
    <scope>NUCLEOTIDE SEQUENCE [LARGE SCALE GENOMIC DNA]</scope>
    <source>
        <strain evidence="3 4">FD-325 SS-3</strain>
    </source>
</reference>
<dbReference type="AlphaFoldDB" id="A0A0C9SRU6"/>
<dbReference type="Pfam" id="PF01926">
    <property type="entry name" value="MMR_HSR1"/>
    <property type="match status" value="1"/>
</dbReference>
<keyword evidence="4" id="KW-1185">Reference proteome</keyword>
<accession>A0A0C9SRU6</accession>
<feature type="domain" description="G" evidence="2">
    <location>
        <begin position="1"/>
        <end position="70"/>
    </location>
</feature>
<feature type="compositionally biased region" description="Basic and acidic residues" evidence="1">
    <location>
        <begin position="313"/>
        <end position="324"/>
    </location>
</feature>
<protein>
    <recommendedName>
        <fullName evidence="2">G domain-containing protein</fullName>
    </recommendedName>
</protein>
<organism evidence="3 4">
    <name type="scientific">Plicaturopsis crispa FD-325 SS-3</name>
    <dbReference type="NCBI Taxonomy" id="944288"/>
    <lineage>
        <taxon>Eukaryota</taxon>
        <taxon>Fungi</taxon>
        <taxon>Dikarya</taxon>
        <taxon>Basidiomycota</taxon>
        <taxon>Agaricomycotina</taxon>
        <taxon>Agaricomycetes</taxon>
        <taxon>Agaricomycetidae</taxon>
        <taxon>Amylocorticiales</taxon>
        <taxon>Amylocorticiaceae</taxon>
        <taxon>Plicatura</taxon>
        <taxon>Plicaturopsis crispa</taxon>
    </lineage>
</organism>